<accession>A0ABT9J321</accession>
<dbReference type="PROSITE" id="PS51186">
    <property type="entry name" value="GNAT"/>
    <property type="match status" value="1"/>
</dbReference>
<dbReference type="SUPFAM" id="SSF55729">
    <property type="entry name" value="Acyl-CoA N-acyltransferases (Nat)"/>
    <property type="match status" value="1"/>
</dbReference>
<comment type="caution">
    <text evidence="2">The sequence shown here is derived from an EMBL/GenBank/DDBJ whole genome shotgun (WGS) entry which is preliminary data.</text>
</comment>
<organism evidence="2 3">
    <name type="scientific">Chengkuizengella axinellae</name>
    <dbReference type="NCBI Taxonomy" id="3064388"/>
    <lineage>
        <taxon>Bacteria</taxon>
        <taxon>Bacillati</taxon>
        <taxon>Bacillota</taxon>
        <taxon>Bacilli</taxon>
        <taxon>Bacillales</taxon>
        <taxon>Paenibacillaceae</taxon>
        <taxon>Chengkuizengella</taxon>
    </lineage>
</organism>
<protein>
    <submittedName>
        <fullName evidence="2">GNAT family N-acetyltransferase</fullName>
    </submittedName>
</protein>
<feature type="domain" description="N-acetyltransferase" evidence="1">
    <location>
        <begin position="16"/>
        <end position="185"/>
    </location>
</feature>
<dbReference type="Gene3D" id="3.40.630.30">
    <property type="match status" value="1"/>
</dbReference>
<reference evidence="2 3" key="1">
    <citation type="submission" date="2023-08" db="EMBL/GenBank/DDBJ databases">
        <authorList>
            <person name="Park J.-S."/>
        </authorList>
    </citation>
    <scope>NUCLEOTIDE SEQUENCE [LARGE SCALE GENOMIC DNA]</scope>
    <source>
        <strain evidence="2 3">2205SS18-9</strain>
    </source>
</reference>
<dbReference type="InterPro" id="IPR016181">
    <property type="entry name" value="Acyl_CoA_acyltransferase"/>
</dbReference>
<dbReference type="EMBL" id="JAVAMP010000011">
    <property type="protein sequence ID" value="MDP5275997.1"/>
    <property type="molecule type" value="Genomic_DNA"/>
</dbReference>
<dbReference type="PANTHER" id="PTHR43792:SF9">
    <property type="entry name" value="RIBOSOMAL-PROTEIN-ALANINE ACETYLTRANSFERASE"/>
    <property type="match status" value="1"/>
</dbReference>
<evidence type="ECO:0000313" key="2">
    <source>
        <dbReference type="EMBL" id="MDP5275997.1"/>
    </source>
</evidence>
<evidence type="ECO:0000313" key="3">
    <source>
        <dbReference type="Proteomes" id="UP001231941"/>
    </source>
</evidence>
<keyword evidence="3" id="KW-1185">Reference proteome</keyword>
<gene>
    <name evidence="2" type="ORF">Q5Y73_18005</name>
</gene>
<dbReference type="InterPro" id="IPR000182">
    <property type="entry name" value="GNAT_dom"/>
</dbReference>
<name>A0ABT9J321_9BACL</name>
<dbReference type="InterPro" id="IPR051531">
    <property type="entry name" value="N-acetyltransferase"/>
</dbReference>
<dbReference type="Proteomes" id="UP001231941">
    <property type="component" value="Unassembled WGS sequence"/>
</dbReference>
<dbReference type="RefSeq" id="WP_305993306.1">
    <property type="nucleotide sequence ID" value="NZ_JAVAMP010000011.1"/>
</dbReference>
<sequence>MTNLDREEFMIETNRLILREFNEIDLDELYTLVCQNDFMLTVSKKEDLKRYIKYLKEKQNQFNPDDTRFILGIFVKDKPEFVGWSAILPNTKFESTQRERFIVISRDQRNKGYVTEAEMGTYDYMFTKTNHHEIVARVYFSNPYYKLVTDIMKKTGYVPMLPKYTSNTKRCNYFILTRERYMSKR</sequence>
<proteinExistence type="predicted"/>
<dbReference type="Pfam" id="PF13302">
    <property type="entry name" value="Acetyltransf_3"/>
    <property type="match status" value="1"/>
</dbReference>
<evidence type="ECO:0000259" key="1">
    <source>
        <dbReference type="PROSITE" id="PS51186"/>
    </source>
</evidence>
<dbReference type="PANTHER" id="PTHR43792">
    <property type="entry name" value="GNAT FAMILY, PUTATIVE (AFU_ORTHOLOGUE AFUA_3G00765)-RELATED-RELATED"/>
    <property type="match status" value="1"/>
</dbReference>